<reference evidence="8" key="1">
    <citation type="submission" date="2024-05" db="EMBL/GenBank/DDBJ databases">
        <title>Draft Genome Sequences of Flagellimonas sp. MMG031 and Marinobacter sp. MMG032 Isolated from the dinoflagellate Symbiodinium pilosum.</title>
        <authorList>
            <person name="Shikuma N.J."/>
            <person name="Farrell M.V."/>
        </authorList>
    </citation>
    <scope>NUCLEOTIDE SEQUENCE</scope>
    <source>
        <strain evidence="8">MMG032</strain>
    </source>
</reference>
<feature type="domain" description="BioF2-like acetyltransferase" evidence="7">
    <location>
        <begin position="158"/>
        <end position="293"/>
    </location>
</feature>
<dbReference type="PROSITE" id="PS51191">
    <property type="entry name" value="FEMABX"/>
    <property type="match status" value="1"/>
</dbReference>
<comment type="similarity">
    <text evidence="1">Belongs to the FemABX family.</text>
</comment>
<keyword evidence="5" id="KW-0012">Acyltransferase</keyword>
<dbReference type="SUPFAM" id="SSF55729">
    <property type="entry name" value="Acyl-CoA N-acyltransferases (Nat)"/>
    <property type="match status" value="2"/>
</dbReference>
<keyword evidence="4" id="KW-0573">Peptidoglycan synthesis</keyword>
<evidence type="ECO:0000256" key="3">
    <source>
        <dbReference type="ARBA" id="ARBA00022960"/>
    </source>
</evidence>
<evidence type="ECO:0000256" key="2">
    <source>
        <dbReference type="ARBA" id="ARBA00022679"/>
    </source>
</evidence>
<name>A0AAU7MMP2_9GAMM</name>
<dbReference type="Pfam" id="PF13480">
    <property type="entry name" value="Acetyltransf_6"/>
    <property type="match status" value="1"/>
</dbReference>
<evidence type="ECO:0000259" key="7">
    <source>
        <dbReference type="Pfam" id="PF13480"/>
    </source>
</evidence>
<keyword evidence="3" id="KW-0133">Cell shape</keyword>
<evidence type="ECO:0000313" key="8">
    <source>
        <dbReference type="EMBL" id="XBQ19575.1"/>
    </source>
</evidence>
<sequence>MAEAVLIDSQERDNWNAFVASVESATPYHRFEWMESIETAYGHKPYPIGVKQEGKIVAVLPLILMEQPLTRKKALVSLPFCDLGGALGTGTHVELLSRTAKELADSMAARELEVRQRERQGLGFDFDTLASQLGNRKVNMILELEAGSEQQLAAFKPKLRSQIKKAMKNGCTTELGNNERLVEDFYHVFSRNMHALGSPVHSKDLFHIISKAFGDQAVVAVTYFEGKVAAGGIVLKNGKNAAIPWASSLAEYNRLAPNMLLYWELLANCCDSGIRTFDFGRSTFGEGTFRFKKQWGAQPYLLSWQNWIEESEGGAGAPGKIRPMLESAWRCLPLGLVNVLGPLVRKHIRL</sequence>
<dbReference type="InterPro" id="IPR038740">
    <property type="entry name" value="BioF2-like_GNAT_dom"/>
</dbReference>
<dbReference type="GO" id="GO:0016755">
    <property type="term" value="F:aminoacyltransferase activity"/>
    <property type="evidence" value="ECO:0007669"/>
    <property type="project" value="InterPro"/>
</dbReference>
<dbReference type="GO" id="GO:0008360">
    <property type="term" value="P:regulation of cell shape"/>
    <property type="evidence" value="ECO:0007669"/>
    <property type="project" value="UniProtKB-KW"/>
</dbReference>
<dbReference type="EMBL" id="CP157802">
    <property type="protein sequence ID" value="XBQ19575.1"/>
    <property type="molecule type" value="Genomic_DNA"/>
</dbReference>
<dbReference type="KEGG" id="mamm:ABNF92_19390"/>
<dbReference type="AlphaFoldDB" id="A0AAU7MMP2"/>
<dbReference type="PANTHER" id="PTHR36174:SF1">
    <property type="entry name" value="LIPID II:GLYCINE GLYCYLTRANSFERASE"/>
    <property type="match status" value="1"/>
</dbReference>
<evidence type="ECO:0000256" key="1">
    <source>
        <dbReference type="ARBA" id="ARBA00009943"/>
    </source>
</evidence>
<dbReference type="GO" id="GO:0071555">
    <property type="term" value="P:cell wall organization"/>
    <property type="evidence" value="ECO:0007669"/>
    <property type="project" value="UniProtKB-KW"/>
</dbReference>
<dbReference type="InterPro" id="IPR003447">
    <property type="entry name" value="FEMABX"/>
</dbReference>
<dbReference type="PANTHER" id="PTHR36174">
    <property type="entry name" value="LIPID II:GLYCINE GLYCYLTRANSFERASE"/>
    <property type="match status" value="1"/>
</dbReference>
<evidence type="ECO:0000256" key="4">
    <source>
        <dbReference type="ARBA" id="ARBA00022984"/>
    </source>
</evidence>
<evidence type="ECO:0000256" key="5">
    <source>
        <dbReference type="ARBA" id="ARBA00023315"/>
    </source>
</evidence>
<proteinExistence type="inferred from homology"/>
<keyword evidence="6" id="KW-0961">Cell wall biogenesis/degradation</keyword>
<protein>
    <submittedName>
        <fullName evidence="8">FemAB family XrtA/PEP-CTERM system-associated protein</fullName>
    </submittedName>
</protein>
<dbReference type="NCBIfam" id="TIGR03019">
    <property type="entry name" value="pepcterm_femAB"/>
    <property type="match status" value="1"/>
</dbReference>
<organism evidence="8">
    <name type="scientific">Marinobacter sp. MMG032</name>
    <dbReference type="NCBI Taxonomy" id="3158548"/>
    <lineage>
        <taxon>Bacteria</taxon>
        <taxon>Pseudomonadati</taxon>
        <taxon>Pseudomonadota</taxon>
        <taxon>Gammaproteobacteria</taxon>
        <taxon>Pseudomonadales</taxon>
        <taxon>Marinobacteraceae</taxon>
        <taxon>Marinobacter</taxon>
    </lineage>
</organism>
<dbReference type="InterPro" id="IPR017469">
    <property type="entry name" value="PEP-CTERM_FemAB-rel"/>
</dbReference>
<keyword evidence="2" id="KW-0808">Transferase</keyword>
<dbReference type="InterPro" id="IPR016181">
    <property type="entry name" value="Acyl_CoA_acyltransferase"/>
</dbReference>
<accession>A0AAU7MMP2</accession>
<dbReference type="InterPro" id="IPR050644">
    <property type="entry name" value="PG_Glycine_Bridge_Synth"/>
</dbReference>
<dbReference type="RefSeq" id="WP_349343061.1">
    <property type="nucleotide sequence ID" value="NZ_CP157802.1"/>
</dbReference>
<dbReference type="GO" id="GO:0009252">
    <property type="term" value="P:peptidoglycan biosynthetic process"/>
    <property type="evidence" value="ECO:0007669"/>
    <property type="project" value="UniProtKB-KW"/>
</dbReference>
<evidence type="ECO:0000256" key="6">
    <source>
        <dbReference type="ARBA" id="ARBA00023316"/>
    </source>
</evidence>
<dbReference type="Gene3D" id="3.40.630.30">
    <property type="match status" value="2"/>
</dbReference>
<gene>
    <name evidence="8" type="ORF">ABNF92_19390</name>
</gene>